<feature type="compositionally biased region" description="Low complexity" evidence="1">
    <location>
        <begin position="54"/>
        <end position="74"/>
    </location>
</feature>
<protein>
    <submittedName>
        <fullName evidence="2">Uncharacterized protein</fullName>
    </submittedName>
</protein>
<proteinExistence type="predicted"/>
<dbReference type="GO" id="GO:0017053">
    <property type="term" value="C:transcription repressor complex"/>
    <property type="evidence" value="ECO:0007669"/>
    <property type="project" value="InterPro"/>
</dbReference>
<accession>A0AAN9TAH8</accession>
<reference evidence="2 3" key="1">
    <citation type="submission" date="2024-03" db="EMBL/GenBank/DDBJ databases">
        <title>Adaptation during the transition from Ophiocordyceps entomopathogen to insect associate is accompanied by gene loss and intensified selection.</title>
        <authorList>
            <person name="Ward C.M."/>
            <person name="Onetto C.A."/>
            <person name="Borneman A.R."/>
        </authorList>
    </citation>
    <scope>NUCLEOTIDE SEQUENCE [LARGE SCALE GENOMIC DNA]</scope>
    <source>
        <strain evidence="2">AWRI1</strain>
        <tissue evidence="2">Single Adult Female</tissue>
    </source>
</reference>
<dbReference type="AlphaFoldDB" id="A0AAN9TAH8"/>
<evidence type="ECO:0000313" key="3">
    <source>
        <dbReference type="Proteomes" id="UP001367676"/>
    </source>
</evidence>
<dbReference type="GO" id="GO:0031523">
    <property type="term" value="C:Myb complex"/>
    <property type="evidence" value="ECO:0007669"/>
    <property type="project" value="TreeGrafter"/>
</dbReference>
<keyword evidence="3" id="KW-1185">Reference proteome</keyword>
<evidence type="ECO:0000256" key="1">
    <source>
        <dbReference type="SAM" id="MobiDB-lite"/>
    </source>
</evidence>
<dbReference type="InterPro" id="IPR028226">
    <property type="entry name" value="LIN37"/>
</dbReference>
<name>A0AAN9TAH8_9HEMI</name>
<dbReference type="PANTHER" id="PTHR31336">
    <property type="entry name" value="LIN37 HOMOLOG"/>
    <property type="match status" value="1"/>
</dbReference>
<dbReference type="Proteomes" id="UP001367676">
    <property type="component" value="Unassembled WGS sequence"/>
</dbReference>
<comment type="caution">
    <text evidence="2">The sequence shown here is derived from an EMBL/GenBank/DDBJ whole genome shotgun (WGS) entry which is preliminary data.</text>
</comment>
<organism evidence="2 3">
    <name type="scientific">Parthenolecanium corni</name>
    <dbReference type="NCBI Taxonomy" id="536013"/>
    <lineage>
        <taxon>Eukaryota</taxon>
        <taxon>Metazoa</taxon>
        <taxon>Ecdysozoa</taxon>
        <taxon>Arthropoda</taxon>
        <taxon>Hexapoda</taxon>
        <taxon>Insecta</taxon>
        <taxon>Pterygota</taxon>
        <taxon>Neoptera</taxon>
        <taxon>Paraneoptera</taxon>
        <taxon>Hemiptera</taxon>
        <taxon>Sternorrhyncha</taxon>
        <taxon>Coccoidea</taxon>
        <taxon>Coccidae</taxon>
        <taxon>Parthenolecanium</taxon>
    </lineage>
</organism>
<dbReference type="GO" id="GO:0000122">
    <property type="term" value="P:negative regulation of transcription by RNA polymerase II"/>
    <property type="evidence" value="ECO:0007669"/>
    <property type="project" value="TreeGrafter"/>
</dbReference>
<feature type="region of interest" description="Disordered" evidence="1">
    <location>
        <begin position="1"/>
        <end position="84"/>
    </location>
</feature>
<evidence type="ECO:0000313" key="2">
    <source>
        <dbReference type="EMBL" id="KAK7576670.1"/>
    </source>
</evidence>
<sequence length="258" mass="29578">MVKRRKIKRSKDSPAEKKMKEKDGEVAIARGRLAGALKHSLNRNPDETDESDHSSFSSSNSVVKKPVNDSSPSPWKKLNNKGSESEDHQSYFMKLFDRSVDLAQFDAKTPLYPICRAWIQNKPFSSRQNEGERGGLLEIKHDNDTDDQLFELNERPAVVKSDELDVLQLPSPKPLPEGVHTLRIPSPVPHEIQDINLNADPELAPSREELLQSHLKNWSNVRRRWRAASLRNEERYAASKEILTKMFERAQIQFRMSS</sequence>
<dbReference type="EMBL" id="JBBCAQ010000036">
    <property type="protein sequence ID" value="KAK7576670.1"/>
    <property type="molecule type" value="Genomic_DNA"/>
</dbReference>
<gene>
    <name evidence="2" type="ORF">V9T40_012956</name>
</gene>
<dbReference type="PANTHER" id="PTHR31336:SF3">
    <property type="entry name" value="PROTEIN LIN-37 HOMOLOG"/>
    <property type="match status" value="1"/>
</dbReference>
<dbReference type="Pfam" id="PF15306">
    <property type="entry name" value="LIN37"/>
    <property type="match status" value="1"/>
</dbReference>
<feature type="compositionally biased region" description="Basic and acidic residues" evidence="1">
    <location>
        <begin position="10"/>
        <end position="25"/>
    </location>
</feature>